<evidence type="ECO:0000313" key="2">
    <source>
        <dbReference type="EMBL" id="PJK30991.1"/>
    </source>
</evidence>
<organism evidence="2 3">
    <name type="scientific">Minwuia thermotolerans</name>
    <dbReference type="NCBI Taxonomy" id="2056226"/>
    <lineage>
        <taxon>Bacteria</taxon>
        <taxon>Pseudomonadati</taxon>
        <taxon>Pseudomonadota</taxon>
        <taxon>Alphaproteobacteria</taxon>
        <taxon>Minwuiales</taxon>
        <taxon>Minwuiaceae</taxon>
        <taxon>Minwuia</taxon>
    </lineage>
</organism>
<dbReference type="InterPro" id="IPR032710">
    <property type="entry name" value="NTF2-like_dom_sf"/>
</dbReference>
<reference evidence="2 3" key="1">
    <citation type="submission" date="2017-11" db="EMBL/GenBank/DDBJ databases">
        <title>Draft genome sequence of Rhizobiales bacterium SY3-13.</title>
        <authorList>
            <person name="Sun C."/>
        </authorList>
    </citation>
    <scope>NUCLEOTIDE SEQUENCE [LARGE SCALE GENOMIC DNA]</scope>
    <source>
        <strain evidence="2 3">SY3-13</strain>
    </source>
</reference>
<dbReference type="PANTHER" id="PTHR34957">
    <property type="entry name" value="NUCLEAR TRANSPORT FACTOR 2 (NTF2) FAMILY PROTEIN"/>
    <property type="match status" value="1"/>
</dbReference>
<protein>
    <recommendedName>
        <fullName evidence="1">SnoaL-like domain-containing protein</fullName>
    </recommendedName>
</protein>
<evidence type="ECO:0000313" key="3">
    <source>
        <dbReference type="Proteomes" id="UP000229498"/>
    </source>
</evidence>
<name>A0A2M9G5K9_9PROT</name>
<comment type="caution">
    <text evidence="2">The sequence shown here is derived from an EMBL/GenBank/DDBJ whole genome shotgun (WGS) entry which is preliminary data.</text>
</comment>
<dbReference type="AlphaFoldDB" id="A0A2M9G5K9"/>
<dbReference type="SUPFAM" id="SSF54427">
    <property type="entry name" value="NTF2-like"/>
    <property type="match status" value="1"/>
</dbReference>
<keyword evidence="3" id="KW-1185">Reference proteome</keyword>
<dbReference type="Proteomes" id="UP000229498">
    <property type="component" value="Unassembled WGS sequence"/>
</dbReference>
<dbReference type="PANTHER" id="PTHR34957:SF1">
    <property type="entry name" value="NUCLEAR TRANSPORT FACTOR 2 (NTF2) FAMILY PROTEIN"/>
    <property type="match status" value="1"/>
</dbReference>
<gene>
    <name evidence="2" type="ORF">CVT23_03765</name>
</gene>
<dbReference type="Gene3D" id="3.10.450.50">
    <property type="match status" value="1"/>
</dbReference>
<sequence>MRSRGLWSMSWDDSRGKGLIEANAAFYRAFADGDLRAMSALWADHDDLVCIHPGHERLTGRSPVLASWFAILENPPPVRTSDARAVPLGQAGLVTCTEAIGNNRLAATNAFEWDGEAWRMVLHQAGPVLAEDRREPGRGPSGAVH</sequence>
<dbReference type="Pfam" id="PF13474">
    <property type="entry name" value="SnoaL_3"/>
    <property type="match status" value="1"/>
</dbReference>
<evidence type="ECO:0000259" key="1">
    <source>
        <dbReference type="Pfam" id="PF13474"/>
    </source>
</evidence>
<dbReference type="OrthoDB" id="9786718at2"/>
<feature type="domain" description="SnoaL-like" evidence="1">
    <location>
        <begin position="21"/>
        <end position="125"/>
    </location>
</feature>
<dbReference type="InterPro" id="IPR037401">
    <property type="entry name" value="SnoaL-like"/>
</dbReference>
<proteinExistence type="predicted"/>
<accession>A0A2M9G5K9</accession>
<dbReference type="EMBL" id="PHIG01000011">
    <property type="protein sequence ID" value="PJK30991.1"/>
    <property type="molecule type" value="Genomic_DNA"/>
</dbReference>